<comment type="caution">
    <text evidence="2">The sequence shown here is derived from an EMBL/GenBank/DDBJ whole genome shotgun (WGS) entry which is preliminary data.</text>
</comment>
<organism evidence="2 3">
    <name type="scientific">Neisseria lisongii</name>
    <dbReference type="NCBI Taxonomy" id="2912188"/>
    <lineage>
        <taxon>Bacteria</taxon>
        <taxon>Pseudomonadati</taxon>
        <taxon>Pseudomonadota</taxon>
        <taxon>Betaproteobacteria</taxon>
        <taxon>Neisseriales</taxon>
        <taxon>Neisseriaceae</taxon>
        <taxon>Neisseria</taxon>
    </lineage>
</organism>
<name>A0AAW5AIE4_9NEIS</name>
<gene>
    <name evidence="1" type="ORF">L4H06_00850</name>
    <name evidence="2" type="ORF">L4H06_05365</name>
</gene>
<sequence>MTTPFTFTDTRPYPETPVKNNLLLHASSLAHSGSAAQRKLSEESLQTEIRGMLQQNYYLGLSVAMSMVGDSESYLVLLGELSQVLGAEQEGEVQWFAMPLILVAGNNQPQTLPLNVPLAELAACLEHYPHLRALNKAAWLPFLVSSTELSSVNAGDWFAAKHNVGAAQAFAERFKPSELALPEGQSVHVVFALGYGDAETAKALGQNLLQAGLPLMQVWQQALAKEGVTLFVNPLSPDAVLPALAEGSHMRQRMALDVFSANAIRAIRLQSPRVGVVAAAQQGGRLVFGFNATDSAFELEPQIFTWALSPTDNVALIQQNFLDLMAECRVEHLYFLHDVLPENSPLPTYAQALTQIGHNPFFAETAI</sequence>
<dbReference type="RefSeq" id="WP_237092159.1">
    <property type="nucleotide sequence ID" value="NZ_JAKKDL010000001.1"/>
</dbReference>
<accession>A0AAW5AIE4</accession>
<evidence type="ECO:0000313" key="2">
    <source>
        <dbReference type="EMBL" id="MCF7529648.1"/>
    </source>
</evidence>
<dbReference type="EMBL" id="JAKKDL010000001">
    <property type="protein sequence ID" value="MCF7528790.1"/>
    <property type="molecule type" value="Genomic_DNA"/>
</dbReference>
<evidence type="ECO:0000313" key="1">
    <source>
        <dbReference type="EMBL" id="MCF7528790.1"/>
    </source>
</evidence>
<evidence type="ECO:0000313" key="3">
    <source>
        <dbReference type="Proteomes" id="UP001201397"/>
    </source>
</evidence>
<dbReference type="Proteomes" id="UP001201397">
    <property type="component" value="Unassembled WGS sequence"/>
</dbReference>
<dbReference type="AlphaFoldDB" id="A0AAW5AIE4"/>
<dbReference type="EMBL" id="JAKKDL010000004">
    <property type="protein sequence ID" value="MCF7529648.1"/>
    <property type="molecule type" value="Genomic_DNA"/>
</dbReference>
<reference evidence="2" key="1">
    <citation type="submission" date="2022-01" db="EMBL/GenBank/DDBJ databases">
        <title>Neisseria sp. ZJ104.</title>
        <authorList>
            <person name="Yang C."/>
        </authorList>
    </citation>
    <scope>NUCLEOTIDE SEQUENCE</scope>
    <source>
        <strain evidence="2">ZJ104</strain>
    </source>
</reference>
<protein>
    <submittedName>
        <fullName evidence="2">Conjugal transfer protein</fullName>
    </submittedName>
</protein>
<proteinExistence type="predicted"/>